<feature type="transmembrane region" description="Helical" evidence="8">
    <location>
        <begin position="305"/>
        <end position="324"/>
    </location>
</feature>
<accession>A0A433TR46</accession>
<evidence type="ECO:0000256" key="5">
    <source>
        <dbReference type="ARBA" id="ARBA00023136"/>
    </source>
</evidence>
<evidence type="ECO:0000256" key="2">
    <source>
        <dbReference type="ARBA" id="ARBA00007018"/>
    </source>
</evidence>
<dbReference type="PANTHER" id="PTHR20855:SF52">
    <property type="entry name" value="ADIPONECTIN RECEPTOR PROTEIN"/>
    <property type="match status" value="1"/>
</dbReference>
<feature type="binding site" evidence="6">
    <location>
        <position position="378"/>
    </location>
    <ligand>
        <name>Zn(2+)</name>
        <dbReference type="ChEBI" id="CHEBI:29105"/>
    </ligand>
</feature>
<evidence type="ECO:0000256" key="8">
    <source>
        <dbReference type="SAM" id="Phobius"/>
    </source>
</evidence>
<dbReference type="GO" id="GO:0005886">
    <property type="term" value="C:plasma membrane"/>
    <property type="evidence" value="ECO:0007669"/>
    <property type="project" value="TreeGrafter"/>
</dbReference>
<keyword evidence="6" id="KW-0479">Metal-binding</keyword>
<dbReference type="GO" id="GO:0038023">
    <property type="term" value="F:signaling receptor activity"/>
    <property type="evidence" value="ECO:0007669"/>
    <property type="project" value="TreeGrafter"/>
</dbReference>
<dbReference type="GO" id="GO:0046872">
    <property type="term" value="F:metal ion binding"/>
    <property type="evidence" value="ECO:0007669"/>
    <property type="project" value="UniProtKB-KW"/>
</dbReference>
<evidence type="ECO:0000256" key="7">
    <source>
        <dbReference type="SAM" id="MobiDB-lite"/>
    </source>
</evidence>
<dbReference type="AlphaFoldDB" id="A0A433TR46"/>
<evidence type="ECO:0008006" key="11">
    <source>
        <dbReference type="Google" id="ProtNLM"/>
    </source>
</evidence>
<evidence type="ECO:0000256" key="3">
    <source>
        <dbReference type="ARBA" id="ARBA00022692"/>
    </source>
</evidence>
<feature type="region of interest" description="Disordered" evidence="7">
    <location>
        <begin position="1"/>
        <end position="61"/>
    </location>
</feature>
<feature type="binding site" evidence="6">
    <location>
        <position position="228"/>
    </location>
    <ligand>
        <name>Zn(2+)</name>
        <dbReference type="ChEBI" id="CHEBI:29105"/>
    </ligand>
</feature>
<feature type="transmembrane region" description="Helical" evidence="8">
    <location>
        <begin position="376"/>
        <end position="392"/>
    </location>
</feature>
<reference evidence="9 10" key="1">
    <citation type="submission" date="2019-01" db="EMBL/GenBank/DDBJ databases">
        <title>A draft genome assembly of the solar-powered sea slug Elysia chlorotica.</title>
        <authorList>
            <person name="Cai H."/>
            <person name="Li Q."/>
            <person name="Fang X."/>
            <person name="Li J."/>
            <person name="Curtis N.E."/>
            <person name="Altenburger A."/>
            <person name="Shibata T."/>
            <person name="Feng M."/>
            <person name="Maeda T."/>
            <person name="Schwartz J.A."/>
            <person name="Shigenobu S."/>
            <person name="Lundholm N."/>
            <person name="Nishiyama T."/>
            <person name="Yang H."/>
            <person name="Hasebe M."/>
            <person name="Li S."/>
            <person name="Pierce S.K."/>
            <person name="Wang J."/>
        </authorList>
    </citation>
    <scope>NUCLEOTIDE SEQUENCE [LARGE SCALE GENOMIC DNA]</scope>
    <source>
        <strain evidence="9">EC2010</strain>
        <tissue evidence="9">Whole organism of an adult</tissue>
    </source>
</reference>
<name>A0A433TR46_ELYCH</name>
<keyword evidence="10" id="KW-1185">Reference proteome</keyword>
<sequence length="410" mass="46364">MQKKNGDVSMSHKRQAFAEEVEHLGEDNSSMAAFETDCGGDSLDSFPHLEEKAPSWQQLKRQAGAGANGYTGYKTDELGALLGDDMSPEDDKLPLDLDEPLPGAETSLLNVPSKCAEQAEEFVKKVWAAGWNVAHHHTLPDWLKDNDFLLRGHRVPTNSFMACFKSIFRIHTETGNIWTHLLGMIAFLGIACYFLSRPSIEIQWQEKAVFSAFFMGAILCMTFSWVFHTVYCHSERVGRFFNKLDYCGIALLTIGSFVPWLYYSFYCRLEPKVTYLALIMFLGTICIVVSMWDKFAQPQYRPLRAGVFVALGLSGVVPAMHYVITDGFWHAIDFAALGWLVLMAMLYIVGAVIYAARIPERIFPGKFDIWFQSHQIFHVFVLAAAFVHYHGISEIANYRLTLGDCIAREF</sequence>
<dbReference type="OrthoDB" id="5585746at2759"/>
<dbReference type="GO" id="GO:0033211">
    <property type="term" value="P:adiponectin-activated signaling pathway"/>
    <property type="evidence" value="ECO:0007669"/>
    <property type="project" value="TreeGrafter"/>
</dbReference>
<organism evidence="9 10">
    <name type="scientific">Elysia chlorotica</name>
    <name type="common">Eastern emerald elysia</name>
    <name type="synonym">Sea slug</name>
    <dbReference type="NCBI Taxonomy" id="188477"/>
    <lineage>
        <taxon>Eukaryota</taxon>
        <taxon>Metazoa</taxon>
        <taxon>Spiralia</taxon>
        <taxon>Lophotrochozoa</taxon>
        <taxon>Mollusca</taxon>
        <taxon>Gastropoda</taxon>
        <taxon>Heterobranchia</taxon>
        <taxon>Euthyneura</taxon>
        <taxon>Panpulmonata</taxon>
        <taxon>Sacoglossa</taxon>
        <taxon>Placobranchoidea</taxon>
        <taxon>Plakobranchidae</taxon>
        <taxon>Elysia</taxon>
    </lineage>
</organism>
<protein>
    <recommendedName>
        <fullName evidence="11">Adiponectin receptor</fullName>
    </recommendedName>
</protein>
<comment type="subcellular location">
    <subcellularLocation>
        <location evidence="1">Membrane</location>
        <topology evidence="1">Multi-pass membrane protein</topology>
    </subcellularLocation>
</comment>
<keyword evidence="3 8" id="KW-0812">Transmembrane</keyword>
<feature type="compositionally biased region" description="Basic and acidic residues" evidence="7">
    <location>
        <begin position="16"/>
        <end position="26"/>
    </location>
</feature>
<evidence type="ECO:0000256" key="1">
    <source>
        <dbReference type="ARBA" id="ARBA00004141"/>
    </source>
</evidence>
<gene>
    <name evidence="9" type="ORF">EGW08_008191</name>
</gene>
<comment type="similarity">
    <text evidence="2">Belongs to the ADIPOR family.</text>
</comment>
<evidence type="ECO:0000256" key="4">
    <source>
        <dbReference type="ARBA" id="ARBA00022989"/>
    </source>
</evidence>
<dbReference type="STRING" id="188477.A0A433TR46"/>
<feature type="transmembrane region" description="Helical" evidence="8">
    <location>
        <begin position="208"/>
        <end position="232"/>
    </location>
</feature>
<dbReference type="PANTHER" id="PTHR20855">
    <property type="entry name" value="ADIPOR/PROGESTIN RECEPTOR-RELATED"/>
    <property type="match status" value="1"/>
</dbReference>
<evidence type="ECO:0000313" key="10">
    <source>
        <dbReference type="Proteomes" id="UP000271974"/>
    </source>
</evidence>
<evidence type="ECO:0000256" key="6">
    <source>
        <dbReference type="PIRSR" id="PIRSR604254-1"/>
    </source>
</evidence>
<feature type="transmembrane region" description="Helical" evidence="8">
    <location>
        <begin position="177"/>
        <end position="196"/>
    </location>
</feature>
<feature type="transmembrane region" description="Helical" evidence="8">
    <location>
        <begin position="244"/>
        <end position="263"/>
    </location>
</feature>
<dbReference type="Pfam" id="PF03006">
    <property type="entry name" value="HlyIII"/>
    <property type="match status" value="1"/>
</dbReference>
<evidence type="ECO:0000313" key="9">
    <source>
        <dbReference type="EMBL" id="RUS84079.1"/>
    </source>
</evidence>
<feature type="binding site" evidence="6">
    <location>
        <position position="374"/>
    </location>
    <ligand>
        <name>Zn(2+)</name>
        <dbReference type="ChEBI" id="CHEBI:29105"/>
    </ligand>
</feature>
<keyword evidence="4 8" id="KW-1133">Transmembrane helix</keyword>
<comment type="caution">
    <text evidence="9">The sequence shown here is derived from an EMBL/GenBank/DDBJ whole genome shotgun (WGS) entry which is preliminary data.</text>
</comment>
<keyword evidence="5 8" id="KW-0472">Membrane</keyword>
<proteinExistence type="inferred from homology"/>
<dbReference type="Proteomes" id="UP000271974">
    <property type="component" value="Unassembled WGS sequence"/>
</dbReference>
<feature type="transmembrane region" description="Helical" evidence="8">
    <location>
        <begin position="336"/>
        <end position="356"/>
    </location>
</feature>
<dbReference type="EMBL" id="RQTK01000219">
    <property type="protein sequence ID" value="RUS84079.1"/>
    <property type="molecule type" value="Genomic_DNA"/>
</dbReference>
<dbReference type="InterPro" id="IPR004254">
    <property type="entry name" value="AdipoR/HlyIII-related"/>
</dbReference>
<keyword evidence="6" id="KW-0862">Zinc</keyword>
<feature type="transmembrane region" description="Helical" evidence="8">
    <location>
        <begin position="275"/>
        <end position="293"/>
    </location>
</feature>